<comment type="caution">
    <text evidence="1">The sequence shown here is derived from an EMBL/GenBank/DDBJ whole genome shotgun (WGS) entry which is preliminary data.</text>
</comment>
<proteinExistence type="predicted"/>
<dbReference type="EMBL" id="BAOP01000022">
    <property type="protein sequence ID" value="GAC80824.1"/>
    <property type="molecule type" value="Genomic_DNA"/>
</dbReference>
<organism evidence="1 2">
    <name type="scientific">Gordonia malaquae NBRC 108250</name>
    <dbReference type="NCBI Taxonomy" id="1223542"/>
    <lineage>
        <taxon>Bacteria</taxon>
        <taxon>Bacillati</taxon>
        <taxon>Actinomycetota</taxon>
        <taxon>Actinomycetes</taxon>
        <taxon>Mycobacteriales</taxon>
        <taxon>Gordoniaceae</taxon>
        <taxon>Gordonia</taxon>
    </lineage>
</organism>
<keyword evidence="2" id="KW-1185">Reference proteome</keyword>
<reference evidence="1 2" key="1">
    <citation type="submission" date="2013-02" db="EMBL/GenBank/DDBJ databases">
        <title>Whole genome shotgun sequence of Gordonia malaquae NBRC 108250.</title>
        <authorList>
            <person name="Yoshida I."/>
            <person name="Hosoyama A."/>
            <person name="Tsuchikane K."/>
            <person name="Ando Y."/>
            <person name="Baba S."/>
            <person name="Ohji S."/>
            <person name="Hamada M."/>
            <person name="Tamura T."/>
            <person name="Yamazoe A."/>
            <person name="Yamazaki S."/>
            <person name="Fujita N."/>
        </authorList>
    </citation>
    <scope>NUCLEOTIDE SEQUENCE [LARGE SCALE GENOMIC DNA]</scope>
    <source>
        <strain evidence="1 2">NBRC 108250</strain>
    </source>
</reference>
<evidence type="ECO:0000313" key="1">
    <source>
        <dbReference type="EMBL" id="GAC80824.1"/>
    </source>
</evidence>
<gene>
    <name evidence="1" type="ORF">GM1_022_00350</name>
</gene>
<dbReference type="AlphaFoldDB" id="M3VGD7"/>
<dbReference type="Proteomes" id="UP000035009">
    <property type="component" value="Unassembled WGS sequence"/>
</dbReference>
<dbReference type="STRING" id="410332.SAMN04488550_0613"/>
<protein>
    <submittedName>
        <fullName evidence="1">Uncharacterized protein</fullName>
    </submittedName>
</protein>
<name>M3VGD7_GORML</name>
<sequence>MGLLRDGDDPGTTVLGVHITTLDGAPVGYAEITTSPDALRIIAARNLNRGDRT</sequence>
<evidence type="ECO:0000313" key="2">
    <source>
        <dbReference type="Proteomes" id="UP000035009"/>
    </source>
</evidence>
<accession>M3VGD7</accession>